<reference evidence="3" key="1">
    <citation type="submission" date="2020-07" db="EMBL/GenBank/DDBJ databases">
        <title>Nitrate ammonifying Pseudomonas campi sp. nov. isolated from German agricultural grassland.</title>
        <authorList>
            <person name="Timsy T."/>
            <person name="Ulrich A."/>
            <person name="Spanner T."/>
            <person name="Foesel B."/>
            <person name="Kolb S."/>
            <person name="Horn M.A."/>
            <person name="Behrendt U."/>
        </authorList>
    </citation>
    <scope>NUCLEOTIDE SEQUENCE</scope>
    <source>
        <strain evidence="3">S1-A32-2</strain>
    </source>
</reference>
<gene>
    <name evidence="3" type="ORF">HNE05_11090</name>
</gene>
<dbReference type="EMBL" id="CP053697">
    <property type="protein sequence ID" value="QKE63872.1"/>
    <property type="molecule type" value="Genomic_DNA"/>
</dbReference>
<dbReference type="PANTHER" id="PTHR30438">
    <property type="entry name" value="36 KDA ANTIGEN-RELATED"/>
    <property type="match status" value="1"/>
</dbReference>
<keyword evidence="4" id="KW-1185">Reference proteome</keyword>
<keyword evidence="1" id="KW-0175">Coiled coil</keyword>
<dbReference type="SUPFAM" id="SSF111369">
    <property type="entry name" value="HlyD-like secretion proteins"/>
    <property type="match status" value="1"/>
</dbReference>
<evidence type="ECO:0000313" key="3">
    <source>
        <dbReference type="EMBL" id="QKE63872.1"/>
    </source>
</evidence>
<sequence>MSRLLLCLLPLALLAGCDPTADEVLLGTLEWDRIGLPAEASERILHWNVAEGDPVVAGQLLLELDARRQDARIAQAQGEVAQAEARLSELRNGARVESIEAAQASLARSRAEQLDSERNFQRIAALYQRKQVAIAELDRARAARDQASAATRNADAQLRELTNGTRPEQLDQASAALDAARGNLAQLQVGREHLSVRAPRAGRVDALPFKPGDQPPAGAEVVSLLVGEQPYARVFVPAKQRAGFKVGDGMRVFVEGIEQPFAATISVIRSEASFTPYYALTGDDASRLVYRAELRLQDASAQQLPAGLPLRAERADHEQQ</sequence>
<dbReference type="Gene3D" id="2.40.50.100">
    <property type="match status" value="1"/>
</dbReference>
<organism evidence="3 4">
    <name type="scientific">Aquipseudomonas campi</name>
    <dbReference type="NCBI Taxonomy" id="2731681"/>
    <lineage>
        <taxon>Bacteria</taxon>
        <taxon>Pseudomonadati</taxon>
        <taxon>Pseudomonadota</taxon>
        <taxon>Gammaproteobacteria</taxon>
        <taxon>Pseudomonadales</taxon>
        <taxon>Pseudomonadaceae</taxon>
        <taxon>Aquipseudomonas</taxon>
    </lineage>
</organism>
<dbReference type="InterPro" id="IPR059052">
    <property type="entry name" value="HH_YbhG-like"/>
</dbReference>
<dbReference type="PANTHER" id="PTHR30438:SF2">
    <property type="entry name" value="MEMBRANE PROTEIN"/>
    <property type="match status" value="1"/>
</dbReference>
<dbReference type="RefSeq" id="WP_173208172.1">
    <property type="nucleotide sequence ID" value="NZ_CP053697.2"/>
</dbReference>
<protein>
    <submittedName>
        <fullName evidence="3">HlyD family efflux transporter periplasmic adaptor subunit</fullName>
    </submittedName>
</protein>
<dbReference type="PROSITE" id="PS51257">
    <property type="entry name" value="PROKAR_LIPOPROTEIN"/>
    <property type="match status" value="1"/>
</dbReference>
<evidence type="ECO:0000313" key="4">
    <source>
        <dbReference type="Proteomes" id="UP000501379"/>
    </source>
</evidence>
<feature type="domain" description="YbhG-like alpha-helical hairpin" evidence="2">
    <location>
        <begin position="65"/>
        <end position="188"/>
    </location>
</feature>
<evidence type="ECO:0000259" key="2">
    <source>
        <dbReference type="Pfam" id="PF25881"/>
    </source>
</evidence>
<proteinExistence type="predicted"/>
<dbReference type="Pfam" id="PF25881">
    <property type="entry name" value="HH_YBHG"/>
    <property type="match status" value="1"/>
</dbReference>
<dbReference type="GO" id="GO:0005886">
    <property type="term" value="C:plasma membrane"/>
    <property type="evidence" value="ECO:0007669"/>
    <property type="project" value="TreeGrafter"/>
</dbReference>
<dbReference type="AlphaFoldDB" id="A0A6M8FHV0"/>
<evidence type="ECO:0000256" key="1">
    <source>
        <dbReference type="SAM" id="Coils"/>
    </source>
</evidence>
<feature type="coiled-coil region" evidence="1">
    <location>
        <begin position="66"/>
        <end position="93"/>
    </location>
</feature>
<dbReference type="Gene3D" id="1.10.287.470">
    <property type="entry name" value="Helix hairpin bin"/>
    <property type="match status" value="2"/>
</dbReference>
<dbReference type="Proteomes" id="UP000501379">
    <property type="component" value="Chromosome"/>
</dbReference>
<dbReference type="KEGG" id="pcam:HNE05_11090"/>
<name>A0A6M8FHV0_9GAMM</name>
<accession>A0A6M8FHV0</accession>